<gene>
    <name evidence="3" type="ORF">BDV36DRAFT_120967</name>
</gene>
<keyword evidence="4" id="KW-1185">Reference proteome</keyword>
<feature type="region of interest" description="Disordered" evidence="1">
    <location>
        <begin position="94"/>
        <end position="132"/>
    </location>
</feature>
<protein>
    <recommendedName>
        <fullName evidence="2">F-box domain-containing protein</fullName>
    </recommendedName>
</protein>
<dbReference type="InterPro" id="IPR036047">
    <property type="entry name" value="F-box-like_dom_sf"/>
</dbReference>
<feature type="domain" description="F-box" evidence="2">
    <location>
        <begin position="405"/>
        <end position="449"/>
    </location>
</feature>
<dbReference type="InterPro" id="IPR001810">
    <property type="entry name" value="F-box_dom"/>
</dbReference>
<dbReference type="SMART" id="SM00256">
    <property type="entry name" value="FBOX"/>
    <property type="match status" value="1"/>
</dbReference>
<evidence type="ECO:0000313" key="3">
    <source>
        <dbReference type="EMBL" id="KAE8410481.1"/>
    </source>
</evidence>
<name>A0ABQ6W2Y9_9EURO</name>
<evidence type="ECO:0000313" key="4">
    <source>
        <dbReference type="Proteomes" id="UP000325395"/>
    </source>
</evidence>
<dbReference type="EMBL" id="ML735941">
    <property type="protein sequence ID" value="KAE8410481.1"/>
    <property type="molecule type" value="Genomic_DNA"/>
</dbReference>
<dbReference type="Proteomes" id="UP000325395">
    <property type="component" value="Unassembled WGS sequence"/>
</dbReference>
<evidence type="ECO:0000259" key="2">
    <source>
        <dbReference type="PROSITE" id="PS50181"/>
    </source>
</evidence>
<dbReference type="SUPFAM" id="SSF81383">
    <property type="entry name" value="F-box domain"/>
    <property type="match status" value="1"/>
</dbReference>
<evidence type="ECO:0000256" key="1">
    <source>
        <dbReference type="SAM" id="MobiDB-lite"/>
    </source>
</evidence>
<sequence length="594" mass="68613">MGYWEVPCQFCGVSFNISRIRSKWEPRSAAFGPGGRGGWIEGRDFTWDEEDEEEQAEYQSEYEHCSPETGCCMALRGPEFYGYFTPKPRLYDDDPVGGIHGDDPNYECQSESDNESLKYDSEASDSEDGSMDMRRNKYTEDLEWTFKVQGPDQPEYDTEFYPLSTKLGESLYTINDNGSRTMNREAYNRSRCYEHIAGPDCQNTRGYLGRNISTEEMRGCHTVQCILAKRHEWEPRPDDLAFEWESRYHLTGVAEIMPSSGDGLKFAPVRHGVDNIRAETEFLLETSQEELNEIGLPFHPACFELFIQASKQCLGEVDIGTLVRIRDRACLKSQPFPIEDHKHVKEGQEQCWNHNVGHEYLVANPIFVPSLKPIIKSAISSDRGFSVHNSPFDTRNQTNAASTTQDPFLALPIEIILIIIDHLDSREITALRLVSRAFTHLPISLWYRLVVREMPWLYEAWSSDPTPYHWATVIAHDAHQEKEAREEWDRDVEKQSLVIAEEMPEVQTLWQRSQPRWQWPDHPDRLEVLGLSPVKLNYSSTNWYQLYRDITINWKQLKGLQNRARIWDAITQIVGVIKDAREKRLIEGGSDGIV</sequence>
<dbReference type="PROSITE" id="PS50181">
    <property type="entry name" value="FBOX"/>
    <property type="match status" value="1"/>
</dbReference>
<organism evidence="3 4">
    <name type="scientific">Aspergillus pseudocaelatus</name>
    <dbReference type="NCBI Taxonomy" id="1825620"/>
    <lineage>
        <taxon>Eukaryota</taxon>
        <taxon>Fungi</taxon>
        <taxon>Dikarya</taxon>
        <taxon>Ascomycota</taxon>
        <taxon>Pezizomycotina</taxon>
        <taxon>Eurotiomycetes</taxon>
        <taxon>Eurotiomycetidae</taxon>
        <taxon>Eurotiales</taxon>
        <taxon>Aspergillaceae</taxon>
        <taxon>Aspergillus</taxon>
        <taxon>Aspergillus subgen. Circumdati</taxon>
    </lineage>
</organism>
<dbReference type="Gene3D" id="1.20.1280.50">
    <property type="match status" value="1"/>
</dbReference>
<dbReference type="Pfam" id="PF00646">
    <property type="entry name" value="F-box"/>
    <property type="match status" value="1"/>
</dbReference>
<accession>A0ABQ6W2Y9</accession>
<proteinExistence type="predicted"/>
<reference evidence="3 4" key="1">
    <citation type="submission" date="2019-04" db="EMBL/GenBank/DDBJ databases">
        <authorList>
            <consortium name="DOE Joint Genome Institute"/>
            <person name="Mondo S."/>
            <person name="Kjaerbolling I."/>
            <person name="Vesth T."/>
            <person name="Frisvad J.C."/>
            <person name="Nybo J.L."/>
            <person name="Theobald S."/>
            <person name="Kildgaard S."/>
            <person name="Isbrandt T."/>
            <person name="Kuo A."/>
            <person name="Sato A."/>
            <person name="Lyhne E.K."/>
            <person name="Kogle M.E."/>
            <person name="Wiebenga A."/>
            <person name="Kun R.S."/>
            <person name="Lubbers R.J."/>
            <person name="Makela M.R."/>
            <person name="Barry K."/>
            <person name="Chovatia M."/>
            <person name="Clum A."/>
            <person name="Daum C."/>
            <person name="Haridas S."/>
            <person name="He G."/>
            <person name="LaButti K."/>
            <person name="Lipzen A."/>
            <person name="Riley R."/>
            <person name="Salamov A."/>
            <person name="Simmons B.A."/>
            <person name="Magnuson J.K."/>
            <person name="Henrissat B."/>
            <person name="Mortensen U.H."/>
            <person name="Larsen T.O."/>
            <person name="Devries R.P."/>
            <person name="Grigoriev I.V."/>
            <person name="Machida M."/>
            <person name="Baker S.E."/>
            <person name="Andersen M.R."/>
            <person name="Cantor M.N."/>
            <person name="Hua S.X."/>
        </authorList>
    </citation>
    <scope>NUCLEOTIDE SEQUENCE [LARGE SCALE GENOMIC DNA]</scope>
    <source>
        <strain evidence="3 4">CBS 117616</strain>
    </source>
</reference>